<dbReference type="RefSeq" id="WP_227177837.1">
    <property type="nucleotide sequence ID" value="NZ_JAJBZT010000001.1"/>
</dbReference>
<comment type="pathway">
    <text evidence="3 9">Cofactor biosynthesis; tetrahydrofolate biosynthesis; 7,8-dihydrofolate from 2-amino-4-hydroxy-6-hydroxymethyl-7,8-dihydropteridine diphosphate and 4-aminobenzoate: step 1/2.</text>
</comment>
<protein>
    <recommendedName>
        <fullName evidence="4 9">Dihydropteroate synthase</fullName>
        <shortName evidence="9">DHPS</shortName>
        <ecNumber evidence="4 9">2.5.1.15</ecNumber>
    </recommendedName>
    <alternativeName>
        <fullName evidence="9">Dihydropteroate pyrophosphorylase</fullName>
    </alternativeName>
</protein>
<dbReference type="Proteomes" id="UP001165395">
    <property type="component" value="Unassembled WGS sequence"/>
</dbReference>
<dbReference type="Gene3D" id="3.20.20.20">
    <property type="entry name" value="Dihydropteroate synthase-like"/>
    <property type="match status" value="1"/>
</dbReference>
<dbReference type="InterPro" id="IPR011005">
    <property type="entry name" value="Dihydropteroate_synth-like_sf"/>
</dbReference>
<comment type="similarity">
    <text evidence="9">Belongs to the DHPS family.</text>
</comment>
<reference evidence="11" key="1">
    <citation type="submission" date="2021-10" db="EMBL/GenBank/DDBJ databases">
        <title>The complete genome sequence of Leeia sp. TBRC 13508.</title>
        <authorList>
            <person name="Charoenyingcharoen P."/>
            <person name="Yukphan P."/>
        </authorList>
    </citation>
    <scope>NUCLEOTIDE SEQUENCE</scope>
    <source>
        <strain evidence="11">TBRC 13508</strain>
    </source>
</reference>
<dbReference type="SUPFAM" id="SSF51717">
    <property type="entry name" value="Dihydropteroate synthetase-like"/>
    <property type="match status" value="1"/>
</dbReference>
<dbReference type="PANTHER" id="PTHR20941">
    <property type="entry name" value="FOLATE SYNTHESIS PROTEINS"/>
    <property type="match status" value="1"/>
</dbReference>
<keyword evidence="6 9" id="KW-0479">Metal-binding</keyword>
<evidence type="ECO:0000256" key="4">
    <source>
        <dbReference type="ARBA" id="ARBA00012458"/>
    </source>
</evidence>
<comment type="cofactor">
    <cofactor evidence="2 9">
        <name>Mg(2+)</name>
        <dbReference type="ChEBI" id="CHEBI:18420"/>
    </cofactor>
</comment>
<comment type="catalytic activity">
    <reaction evidence="1">
        <text>(7,8-dihydropterin-6-yl)methyl diphosphate + 4-aminobenzoate = 7,8-dihydropteroate + diphosphate</text>
        <dbReference type="Rhea" id="RHEA:19949"/>
        <dbReference type="ChEBI" id="CHEBI:17836"/>
        <dbReference type="ChEBI" id="CHEBI:17839"/>
        <dbReference type="ChEBI" id="CHEBI:33019"/>
        <dbReference type="ChEBI" id="CHEBI:72950"/>
        <dbReference type="EC" id="2.5.1.15"/>
    </reaction>
</comment>
<dbReference type="PANTHER" id="PTHR20941:SF1">
    <property type="entry name" value="FOLIC ACID SYNTHESIS PROTEIN FOL1"/>
    <property type="match status" value="1"/>
</dbReference>
<dbReference type="PROSITE" id="PS50972">
    <property type="entry name" value="PTERIN_BINDING"/>
    <property type="match status" value="1"/>
</dbReference>
<dbReference type="PROSITE" id="PS00792">
    <property type="entry name" value="DHPS_1"/>
    <property type="match status" value="1"/>
</dbReference>
<evidence type="ECO:0000256" key="6">
    <source>
        <dbReference type="ARBA" id="ARBA00022723"/>
    </source>
</evidence>
<organism evidence="11 12">
    <name type="scientific">Leeia speluncae</name>
    <dbReference type="NCBI Taxonomy" id="2884804"/>
    <lineage>
        <taxon>Bacteria</taxon>
        <taxon>Pseudomonadati</taxon>
        <taxon>Pseudomonadota</taxon>
        <taxon>Betaproteobacteria</taxon>
        <taxon>Neisseriales</taxon>
        <taxon>Leeiaceae</taxon>
        <taxon>Leeia</taxon>
    </lineage>
</organism>
<dbReference type="Pfam" id="PF00809">
    <property type="entry name" value="Pterin_bind"/>
    <property type="match status" value="1"/>
</dbReference>
<accession>A0ABS8D235</accession>
<gene>
    <name evidence="11" type="primary">folP</name>
    <name evidence="11" type="ORF">LIN78_01675</name>
</gene>
<proteinExistence type="inferred from homology"/>
<name>A0ABS8D235_9NEIS</name>
<evidence type="ECO:0000256" key="2">
    <source>
        <dbReference type="ARBA" id="ARBA00001946"/>
    </source>
</evidence>
<evidence type="ECO:0000256" key="1">
    <source>
        <dbReference type="ARBA" id="ARBA00000012"/>
    </source>
</evidence>
<dbReference type="EMBL" id="JAJBZT010000001">
    <property type="protein sequence ID" value="MCB6182266.1"/>
    <property type="molecule type" value="Genomic_DNA"/>
</dbReference>
<sequence>MRFSICEIAMNNIYCGRFNLAANKPIVMGIVNVTPDSFSDGGKFNSLDRAYAHAMTLVESGAQILDIGGESTRPGSESVSAEVEIDRVLPLLHKLRDVGVPLSLDTNKTEVMKVAIADGVVDIINDVNALEADGAVDAVLNSKVAVCLMHKKGTPKTMQEAPAYYDVVNEVYNYLLNRVSVLEKAGFPRDNIWIDPGFGFGKTLEHNIELMKEMKRFLTFSLPVLVGVSRKTMIGQMTGLPVEKRVTPSVVAALIAAKEGAHILRVHDVEETVSALKVWEMMA</sequence>
<evidence type="ECO:0000256" key="5">
    <source>
        <dbReference type="ARBA" id="ARBA00022679"/>
    </source>
</evidence>
<feature type="domain" description="Pterin-binding" evidence="10">
    <location>
        <begin position="25"/>
        <end position="277"/>
    </location>
</feature>
<evidence type="ECO:0000256" key="7">
    <source>
        <dbReference type="ARBA" id="ARBA00022842"/>
    </source>
</evidence>
<keyword evidence="5 9" id="KW-0808">Transferase</keyword>
<dbReference type="InterPro" id="IPR000489">
    <property type="entry name" value="Pterin-binding_dom"/>
</dbReference>
<dbReference type="InterPro" id="IPR045031">
    <property type="entry name" value="DHP_synth-like"/>
</dbReference>
<evidence type="ECO:0000256" key="8">
    <source>
        <dbReference type="ARBA" id="ARBA00022909"/>
    </source>
</evidence>
<comment type="function">
    <text evidence="9">Catalyzes the condensation of para-aminobenzoate (pABA) with 6-hydroxymethyl-7,8-dihydropterin diphosphate (DHPt-PP) to form 7,8-dihydropteroate (H2Pte), the immediate precursor of folate derivatives.</text>
</comment>
<dbReference type="GO" id="GO:0004156">
    <property type="term" value="F:dihydropteroate synthase activity"/>
    <property type="evidence" value="ECO:0007669"/>
    <property type="project" value="UniProtKB-EC"/>
</dbReference>
<keyword evidence="7 9" id="KW-0460">Magnesium</keyword>
<keyword evidence="8 9" id="KW-0289">Folate biosynthesis</keyword>
<evidence type="ECO:0000313" key="11">
    <source>
        <dbReference type="EMBL" id="MCB6182266.1"/>
    </source>
</evidence>
<dbReference type="NCBIfam" id="TIGR01496">
    <property type="entry name" value="DHPS"/>
    <property type="match status" value="1"/>
</dbReference>
<evidence type="ECO:0000256" key="3">
    <source>
        <dbReference type="ARBA" id="ARBA00004763"/>
    </source>
</evidence>
<dbReference type="PROSITE" id="PS00793">
    <property type="entry name" value="DHPS_2"/>
    <property type="match status" value="1"/>
</dbReference>
<keyword evidence="12" id="KW-1185">Reference proteome</keyword>
<dbReference type="EC" id="2.5.1.15" evidence="4 9"/>
<evidence type="ECO:0000256" key="9">
    <source>
        <dbReference type="RuleBase" id="RU361205"/>
    </source>
</evidence>
<dbReference type="CDD" id="cd00739">
    <property type="entry name" value="DHPS"/>
    <property type="match status" value="1"/>
</dbReference>
<evidence type="ECO:0000259" key="10">
    <source>
        <dbReference type="PROSITE" id="PS50972"/>
    </source>
</evidence>
<dbReference type="InterPro" id="IPR006390">
    <property type="entry name" value="DHP_synth_dom"/>
</dbReference>
<evidence type="ECO:0000313" key="12">
    <source>
        <dbReference type="Proteomes" id="UP001165395"/>
    </source>
</evidence>
<comment type="caution">
    <text evidence="11">The sequence shown here is derived from an EMBL/GenBank/DDBJ whole genome shotgun (WGS) entry which is preliminary data.</text>
</comment>